<feature type="non-terminal residue" evidence="1">
    <location>
        <position position="45"/>
    </location>
</feature>
<accession>A0A6J4K645</accession>
<proteinExistence type="predicted"/>
<feature type="non-terminal residue" evidence="1">
    <location>
        <position position="1"/>
    </location>
</feature>
<organism evidence="1">
    <name type="scientific">uncultured Gemmatimonadota bacterium</name>
    <dbReference type="NCBI Taxonomy" id="203437"/>
    <lineage>
        <taxon>Bacteria</taxon>
        <taxon>Pseudomonadati</taxon>
        <taxon>Gemmatimonadota</taxon>
        <taxon>environmental samples</taxon>
    </lineage>
</organism>
<sequence length="45" mass="5001">CRDFSRRNKPRARHRGTEMTSSLCLCGVPSMGDGPEVKVLPELGR</sequence>
<protein>
    <submittedName>
        <fullName evidence="1">Uncharacterized protein</fullName>
    </submittedName>
</protein>
<reference evidence="1" key="1">
    <citation type="submission" date="2020-02" db="EMBL/GenBank/DDBJ databases">
        <authorList>
            <person name="Meier V. D."/>
        </authorList>
    </citation>
    <scope>NUCLEOTIDE SEQUENCE</scope>
    <source>
        <strain evidence="1">AVDCRST_MAG68</strain>
    </source>
</reference>
<dbReference type="EMBL" id="CADCTW010000006">
    <property type="protein sequence ID" value="CAA9296811.1"/>
    <property type="molecule type" value="Genomic_DNA"/>
</dbReference>
<gene>
    <name evidence="1" type="ORF">AVDCRST_MAG68-46</name>
</gene>
<dbReference type="AlphaFoldDB" id="A0A6J4K645"/>
<name>A0A6J4K645_9BACT</name>
<evidence type="ECO:0000313" key="1">
    <source>
        <dbReference type="EMBL" id="CAA9296811.1"/>
    </source>
</evidence>